<dbReference type="EMBL" id="CP130318">
    <property type="protein sequence ID" value="WNQ11957.1"/>
    <property type="molecule type" value="Genomic_DNA"/>
</dbReference>
<keyword evidence="2" id="KW-1185">Reference proteome</keyword>
<accession>A0AA96LI67</accession>
<dbReference type="KEGG" id="paun:MJA45_02540"/>
<protein>
    <submittedName>
        <fullName evidence="1">GrpB family protein</fullName>
    </submittedName>
</protein>
<reference evidence="1 2" key="1">
    <citation type="submission" date="2022-02" db="EMBL/GenBank/DDBJ databases">
        <title>Paenibacillus sp. MBLB1776 Whole Genome Shotgun Sequencing.</title>
        <authorList>
            <person name="Hwang C.Y."/>
            <person name="Cho E.-S."/>
            <person name="Seo M.-J."/>
        </authorList>
    </citation>
    <scope>NUCLEOTIDE SEQUENCE [LARGE SCALE GENOMIC DNA]</scope>
    <source>
        <strain evidence="1 2">MBLB1776</strain>
    </source>
</reference>
<gene>
    <name evidence="1" type="ORF">MJA45_02540</name>
</gene>
<dbReference type="InterPro" id="IPR007344">
    <property type="entry name" value="GrpB/CoaE"/>
</dbReference>
<organism evidence="1 2">
    <name type="scientific">Paenibacillus aurantius</name>
    <dbReference type="NCBI Taxonomy" id="2918900"/>
    <lineage>
        <taxon>Bacteria</taxon>
        <taxon>Bacillati</taxon>
        <taxon>Bacillota</taxon>
        <taxon>Bacilli</taxon>
        <taxon>Bacillales</taxon>
        <taxon>Paenibacillaceae</taxon>
        <taxon>Paenibacillus</taxon>
    </lineage>
</organism>
<dbReference type="RefSeq" id="WP_315605733.1">
    <property type="nucleotide sequence ID" value="NZ_CP130318.1"/>
</dbReference>
<name>A0AA96LI67_9BACL</name>
<evidence type="ECO:0000313" key="1">
    <source>
        <dbReference type="EMBL" id="WNQ11957.1"/>
    </source>
</evidence>
<dbReference type="PANTHER" id="PTHR34822:SF1">
    <property type="entry name" value="GRPB FAMILY PROTEIN"/>
    <property type="match status" value="1"/>
</dbReference>
<proteinExistence type="predicted"/>
<dbReference type="Pfam" id="PF04229">
    <property type="entry name" value="GrpB"/>
    <property type="match status" value="1"/>
</dbReference>
<dbReference type="InterPro" id="IPR043519">
    <property type="entry name" value="NT_sf"/>
</dbReference>
<dbReference type="PANTHER" id="PTHR34822">
    <property type="entry name" value="GRPB DOMAIN PROTEIN (AFU_ORTHOLOGUE AFUA_1G01530)"/>
    <property type="match status" value="1"/>
</dbReference>
<dbReference type="SUPFAM" id="SSF81301">
    <property type="entry name" value="Nucleotidyltransferase"/>
    <property type="match status" value="1"/>
</dbReference>
<dbReference type="Proteomes" id="UP001305702">
    <property type="component" value="Chromosome"/>
</dbReference>
<evidence type="ECO:0000313" key="2">
    <source>
        <dbReference type="Proteomes" id="UP001305702"/>
    </source>
</evidence>
<dbReference type="AlphaFoldDB" id="A0AA96LI67"/>
<sequence>MPEPIVVVPYDESWKEEFQRTGSLLRQALGERALRIDHIGSTSVAGLDAKPIVDIQISVAALEPMVYKPLLEAAGYLHQADNPDRTKRYFRESPGRKRTHLHVREAGSWPEQLSLLFRDYLREQESARVLYAAEKHALARKYKQPQERELYVEGKGPVVWQILQEAHQWSQRTGWRPGGSDA</sequence>
<dbReference type="Gene3D" id="3.30.460.10">
    <property type="entry name" value="Beta Polymerase, domain 2"/>
    <property type="match status" value="1"/>
</dbReference>